<accession>A0ACC0NN25</accession>
<reference evidence="1" key="1">
    <citation type="submission" date="2022-02" db="EMBL/GenBank/DDBJ databases">
        <title>Plant Genome Project.</title>
        <authorList>
            <person name="Zhang R.-G."/>
        </authorList>
    </citation>
    <scope>NUCLEOTIDE SEQUENCE</scope>
    <source>
        <strain evidence="1">AT1</strain>
    </source>
</reference>
<gene>
    <name evidence="1" type="ORF">RHMOL_Rhmol05G0113200</name>
</gene>
<organism evidence="1 2">
    <name type="scientific">Rhododendron molle</name>
    <name type="common">Chinese azalea</name>
    <name type="synonym">Azalea mollis</name>
    <dbReference type="NCBI Taxonomy" id="49168"/>
    <lineage>
        <taxon>Eukaryota</taxon>
        <taxon>Viridiplantae</taxon>
        <taxon>Streptophyta</taxon>
        <taxon>Embryophyta</taxon>
        <taxon>Tracheophyta</taxon>
        <taxon>Spermatophyta</taxon>
        <taxon>Magnoliopsida</taxon>
        <taxon>eudicotyledons</taxon>
        <taxon>Gunneridae</taxon>
        <taxon>Pentapetalae</taxon>
        <taxon>asterids</taxon>
        <taxon>Ericales</taxon>
        <taxon>Ericaceae</taxon>
        <taxon>Ericoideae</taxon>
        <taxon>Rhodoreae</taxon>
        <taxon>Rhododendron</taxon>
    </lineage>
</organism>
<evidence type="ECO:0000313" key="2">
    <source>
        <dbReference type="Proteomes" id="UP001062846"/>
    </source>
</evidence>
<keyword evidence="2" id="KW-1185">Reference proteome</keyword>
<name>A0ACC0NN25_RHOML</name>
<protein>
    <submittedName>
        <fullName evidence="1">Uncharacterized protein</fullName>
    </submittedName>
</protein>
<dbReference type="Proteomes" id="UP001062846">
    <property type="component" value="Chromosome 5"/>
</dbReference>
<dbReference type="EMBL" id="CM046392">
    <property type="protein sequence ID" value="KAI8554640.1"/>
    <property type="molecule type" value="Genomic_DNA"/>
</dbReference>
<comment type="caution">
    <text evidence="1">The sequence shown here is derived from an EMBL/GenBank/DDBJ whole genome shotgun (WGS) entry which is preliminary data.</text>
</comment>
<proteinExistence type="predicted"/>
<sequence length="74" mass="8783">MINNAKIVFLNERPQLGLTKGITNTCDICEWGLMDRIRFCSFNCKVIIIFCEVFNFKILERILRKFTYLNPKAY</sequence>
<evidence type="ECO:0000313" key="1">
    <source>
        <dbReference type="EMBL" id="KAI8554640.1"/>
    </source>
</evidence>